<dbReference type="EC" id="2.6.99.2" evidence="4 5"/>
<dbReference type="InterPro" id="IPR013785">
    <property type="entry name" value="Aldolase_TIM"/>
</dbReference>
<dbReference type="GO" id="GO:0008615">
    <property type="term" value="P:pyridoxine biosynthetic process"/>
    <property type="evidence" value="ECO:0007669"/>
    <property type="project" value="UniProtKB-UniRule"/>
</dbReference>
<feature type="binding site" evidence="4">
    <location>
        <position position="212"/>
    </location>
    <ligand>
        <name>3-amino-2-oxopropyl phosphate</name>
        <dbReference type="ChEBI" id="CHEBI:57279"/>
    </ligand>
</feature>
<accession>A0A0N1JSF6</accession>
<comment type="caution">
    <text evidence="4">Lacks conserved residue(s) required for the propagation of feature annotation.</text>
</comment>
<evidence type="ECO:0000256" key="5">
    <source>
        <dbReference type="NCBIfam" id="TIGR00559"/>
    </source>
</evidence>
<feature type="binding site" evidence="4">
    <location>
        <position position="34"/>
    </location>
    <ligand>
        <name>3-amino-2-oxopropyl phosphate</name>
        <dbReference type="ChEBI" id="CHEBI:57279"/>
    </ligand>
</feature>
<dbReference type="InterPro" id="IPR036130">
    <property type="entry name" value="Pyridoxine-5'_phos_synth"/>
</dbReference>
<keyword evidence="1 4" id="KW-0963">Cytoplasm</keyword>
<dbReference type="InterPro" id="IPR004569">
    <property type="entry name" value="PyrdxlP_synth_PdxJ"/>
</dbReference>
<dbReference type="HAMAP" id="MF_00279">
    <property type="entry name" value="PdxJ"/>
    <property type="match status" value="1"/>
</dbReference>
<gene>
    <name evidence="6" type="primary">pdxJ_2</name>
    <name evidence="4" type="synonym">pdxJ</name>
    <name evidence="6" type="ORF">WG78_13625</name>
</gene>
<dbReference type="UniPathway" id="UPA00244">
    <property type="reaction ID" value="UER00313"/>
</dbReference>
<dbReference type="GO" id="GO:0005829">
    <property type="term" value="C:cytosol"/>
    <property type="evidence" value="ECO:0007669"/>
    <property type="project" value="TreeGrafter"/>
</dbReference>
<comment type="similarity">
    <text evidence="4">Belongs to the PNP synthase family.</text>
</comment>
<proteinExistence type="inferred from homology"/>
<evidence type="ECO:0000256" key="2">
    <source>
        <dbReference type="ARBA" id="ARBA00022679"/>
    </source>
</evidence>
<dbReference type="Gene3D" id="3.20.20.70">
    <property type="entry name" value="Aldolase class I"/>
    <property type="match status" value="1"/>
</dbReference>
<keyword evidence="2 4" id="KW-0808">Transferase</keyword>
<feature type="active site" description="Proton acceptor" evidence="4">
    <location>
        <position position="59"/>
    </location>
</feature>
<dbReference type="NCBIfam" id="NF003626">
    <property type="entry name" value="PRK05265.1-4"/>
    <property type="match status" value="1"/>
</dbReference>
<keyword evidence="7" id="KW-1185">Reference proteome</keyword>
<feature type="binding site" evidence="4">
    <location>
        <position position="23"/>
    </location>
    <ligand>
        <name>3-amino-2-oxopropyl phosphate</name>
        <dbReference type="ChEBI" id="CHEBI:57279"/>
    </ligand>
</feature>
<feature type="binding site" evidence="4">
    <location>
        <position position="61"/>
    </location>
    <ligand>
        <name>1-deoxy-D-xylulose 5-phosphate</name>
        <dbReference type="ChEBI" id="CHEBI:57792"/>
    </ligand>
</feature>
<comment type="catalytic activity">
    <reaction evidence="4">
        <text>3-amino-2-oxopropyl phosphate + 1-deoxy-D-xylulose 5-phosphate = pyridoxine 5'-phosphate + phosphate + 2 H2O + H(+)</text>
        <dbReference type="Rhea" id="RHEA:15265"/>
        <dbReference type="ChEBI" id="CHEBI:15377"/>
        <dbReference type="ChEBI" id="CHEBI:15378"/>
        <dbReference type="ChEBI" id="CHEBI:43474"/>
        <dbReference type="ChEBI" id="CHEBI:57279"/>
        <dbReference type="ChEBI" id="CHEBI:57792"/>
        <dbReference type="ChEBI" id="CHEBI:58589"/>
        <dbReference type="EC" id="2.6.99.2"/>
    </reaction>
</comment>
<dbReference type="Proteomes" id="UP000037939">
    <property type="component" value="Unassembled WGS sequence"/>
</dbReference>
<comment type="function">
    <text evidence="4">Catalyzes the complicated ring closure reaction between the two acyclic compounds 1-deoxy-D-xylulose-5-phosphate (DXP) and 3-amino-2-oxopropyl phosphate (1-amino-acetone-3-phosphate or AAP) to form pyridoxine 5'-phosphate (PNP) and inorganic phosphate.</text>
</comment>
<feature type="binding site" evidence="4">
    <location>
        <position position="66"/>
    </location>
    <ligand>
        <name>1-deoxy-D-xylulose 5-phosphate</name>
        <dbReference type="ChEBI" id="CHEBI:57792"/>
    </ligand>
</feature>
<evidence type="ECO:0000313" key="7">
    <source>
        <dbReference type="Proteomes" id="UP000037939"/>
    </source>
</evidence>
<dbReference type="EMBL" id="LAQT01000010">
    <property type="protein sequence ID" value="KPC52103.1"/>
    <property type="molecule type" value="Genomic_DNA"/>
</dbReference>
<reference evidence="6 7" key="1">
    <citation type="submission" date="2015-07" db="EMBL/GenBank/DDBJ databases">
        <title>Draft genome sequence of the Amantichitinum ursilacus IGB-41, a new chitin-degrading bacterium.</title>
        <authorList>
            <person name="Kirstahler P."/>
            <person name="Guenther M."/>
            <person name="Grumaz C."/>
            <person name="Rupp S."/>
            <person name="Zibek S."/>
            <person name="Sohn K."/>
        </authorList>
    </citation>
    <scope>NUCLEOTIDE SEQUENCE [LARGE SCALE GENOMIC DNA]</scope>
    <source>
        <strain evidence="6 7">IGB-41</strain>
    </source>
</reference>
<dbReference type="AlphaFoldDB" id="A0A0N1JSF6"/>
<dbReference type="CDD" id="cd00003">
    <property type="entry name" value="PNPsynthase"/>
    <property type="match status" value="1"/>
</dbReference>
<evidence type="ECO:0000256" key="4">
    <source>
        <dbReference type="HAMAP-Rule" id="MF_00279"/>
    </source>
</evidence>
<organism evidence="6 7">
    <name type="scientific">Amantichitinum ursilacus</name>
    <dbReference type="NCBI Taxonomy" id="857265"/>
    <lineage>
        <taxon>Bacteria</taxon>
        <taxon>Pseudomonadati</taxon>
        <taxon>Pseudomonadota</taxon>
        <taxon>Betaproteobacteria</taxon>
        <taxon>Neisseriales</taxon>
        <taxon>Chitinibacteraceae</taxon>
        <taxon>Amantichitinum</taxon>
    </lineage>
</organism>
<dbReference type="Pfam" id="PF03740">
    <property type="entry name" value="PdxJ"/>
    <property type="match status" value="1"/>
</dbReference>
<dbReference type="PANTHER" id="PTHR30456">
    <property type="entry name" value="PYRIDOXINE 5'-PHOSPHATE SYNTHASE"/>
    <property type="match status" value="1"/>
</dbReference>
<dbReference type="PATRIC" id="fig|857265.3.peg.2805"/>
<dbReference type="STRING" id="857265.WG78_13625"/>
<feature type="binding site" evidence="4">
    <location>
        <position position="120"/>
    </location>
    <ligand>
        <name>1-deoxy-D-xylulose 5-phosphate</name>
        <dbReference type="ChEBI" id="CHEBI:57792"/>
    </ligand>
</feature>
<dbReference type="NCBIfam" id="TIGR00559">
    <property type="entry name" value="pdxJ"/>
    <property type="match status" value="1"/>
</dbReference>
<feature type="active site" description="Proton donor" evidence="4">
    <location>
        <position position="211"/>
    </location>
</feature>
<dbReference type="SUPFAM" id="SSF63892">
    <property type="entry name" value="Pyridoxine 5'-phosphate synthase"/>
    <property type="match status" value="1"/>
</dbReference>
<evidence type="ECO:0000256" key="3">
    <source>
        <dbReference type="ARBA" id="ARBA00023096"/>
    </source>
</evidence>
<dbReference type="PANTHER" id="PTHR30456:SF0">
    <property type="entry name" value="PYRIDOXINE 5'-PHOSPHATE SYNTHASE"/>
    <property type="match status" value="1"/>
</dbReference>
<comment type="subcellular location">
    <subcellularLocation>
        <location evidence="4">Cytoplasm</location>
    </subcellularLocation>
</comment>
<feature type="site" description="Transition state stabilizer" evidence="4">
    <location>
        <position position="171"/>
    </location>
</feature>
<name>A0A0N1JSF6_9NEIS</name>
<evidence type="ECO:0000256" key="1">
    <source>
        <dbReference type="ARBA" id="ARBA00022490"/>
    </source>
</evidence>
<comment type="pathway">
    <text evidence="4">Cofactor biosynthesis; pyridoxine 5'-phosphate biosynthesis; pyridoxine 5'-phosphate from D-erythrose 4-phosphate: step 5/5.</text>
</comment>
<feature type="binding site" evidence="4">
    <location>
        <begin position="234"/>
        <end position="235"/>
    </location>
    <ligand>
        <name>3-amino-2-oxopropyl phosphate</name>
        <dbReference type="ChEBI" id="CHEBI:57279"/>
    </ligand>
</feature>
<evidence type="ECO:0000313" key="6">
    <source>
        <dbReference type="EMBL" id="KPC52103.1"/>
    </source>
</evidence>
<sequence length="259" mass="28047">MRQQSMFSPHQGTQRMATQLSVNLNKIALIRNSRGRDYPSVTHFARLALQHGAAGVTIHPRPDQRHARNADALALAALVQEFPGTELNIEGYPSREFLDVVLQARPAQCTLVPDEPGQLTSDHGWNIAARMDLLKDVVAELNAAGIRVSLFVDPDPAQIALAPQTGAARVELYTEEYALHYGQAASAEILARYAAAAQCALEQGLGLNAGHDLNLQNLGDFLQAVPGVDEVSIGHALTVEALETGFAEVIRRYVAICNR</sequence>
<dbReference type="GO" id="GO:0033856">
    <property type="term" value="F:pyridoxine 5'-phosphate synthase activity"/>
    <property type="evidence" value="ECO:0007669"/>
    <property type="project" value="UniProtKB-UniRule"/>
</dbReference>
<keyword evidence="3 4" id="KW-0664">Pyridoxine biosynthesis</keyword>
<comment type="subunit">
    <text evidence="4">Homooctamer; tetramer of dimers.</text>
</comment>
<feature type="active site" description="Proton acceptor" evidence="4">
    <location>
        <position position="90"/>
    </location>
</feature>
<protein>
    <recommendedName>
        <fullName evidence="4 5">Pyridoxine 5'-phosphate synthase</fullName>
        <shortName evidence="4">PNP synthase</shortName>
        <ecNumber evidence="4 5">2.6.99.2</ecNumber>
    </recommendedName>
</protein>
<comment type="caution">
    <text evidence="6">The sequence shown here is derived from an EMBL/GenBank/DDBJ whole genome shotgun (WGS) entry which is preliminary data.</text>
</comment>